<evidence type="ECO:0000256" key="1">
    <source>
        <dbReference type="SAM" id="MobiDB-lite"/>
    </source>
</evidence>
<evidence type="ECO:0000313" key="2">
    <source>
        <dbReference type="EMBL" id="GGS06747.1"/>
    </source>
</evidence>
<reference evidence="3" key="1">
    <citation type="journal article" date="2019" name="Int. J. Syst. Evol. Microbiol.">
        <title>The Global Catalogue of Microorganisms (GCM) 10K type strain sequencing project: providing services to taxonomists for standard genome sequencing and annotation.</title>
        <authorList>
            <consortium name="The Broad Institute Genomics Platform"/>
            <consortium name="The Broad Institute Genome Sequencing Center for Infectious Disease"/>
            <person name="Wu L."/>
            <person name="Ma J."/>
        </authorList>
    </citation>
    <scope>NUCLEOTIDE SEQUENCE [LARGE SCALE GENOMIC DNA]</scope>
    <source>
        <strain evidence="3">JCM 31405</strain>
    </source>
</reference>
<proteinExistence type="predicted"/>
<comment type="caution">
    <text evidence="2">The sequence shown here is derived from an EMBL/GenBank/DDBJ whole genome shotgun (WGS) entry which is preliminary data.</text>
</comment>
<dbReference type="Proteomes" id="UP000644548">
    <property type="component" value="Unassembled WGS sequence"/>
</dbReference>
<evidence type="ECO:0000313" key="3">
    <source>
        <dbReference type="Proteomes" id="UP000644548"/>
    </source>
</evidence>
<sequence>MQTYGIFAVTPRSIAIKDDKDTGWVADTKLAFMPGARAERKFTLEHMPTLKGAAQDGGKIKLEVTPRLDGEHLPSVYVSVHLRGNITVSNEGEVLCTTRVTLDELETAGLGVDTLLGSTLCLECTVSNQPTLNEVIQQELNRERQADVDAEPLLTGTGEGEELPDVSDQDPVTEVQDAPGTDEPLYVDAGPVPPRLTLDPREPGEDLPFNLPDTDGAAD</sequence>
<protein>
    <submittedName>
        <fullName evidence="2">Uncharacterized protein</fullName>
    </submittedName>
</protein>
<gene>
    <name evidence="2" type="ORF">GCM10008960_36430</name>
</gene>
<feature type="compositionally biased region" description="Acidic residues" evidence="1">
    <location>
        <begin position="159"/>
        <end position="168"/>
    </location>
</feature>
<name>A0ABQ2S8T1_9DEIO</name>
<dbReference type="RefSeq" id="WP_189074591.1">
    <property type="nucleotide sequence ID" value="NZ_BMQN01000017.1"/>
</dbReference>
<accession>A0ABQ2S8T1</accession>
<keyword evidence="3" id="KW-1185">Reference proteome</keyword>
<dbReference type="EMBL" id="BMQN01000017">
    <property type="protein sequence ID" value="GGS06747.1"/>
    <property type="molecule type" value="Genomic_DNA"/>
</dbReference>
<organism evidence="2 3">
    <name type="scientific">Deinococcus sedimenti</name>
    <dbReference type="NCBI Taxonomy" id="1867090"/>
    <lineage>
        <taxon>Bacteria</taxon>
        <taxon>Thermotogati</taxon>
        <taxon>Deinococcota</taxon>
        <taxon>Deinococci</taxon>
        <taxon>Deinococcales</taxon>
        <taxon>Deinococcaceae</taxon>
        <taxon>Deinococcus</taxon>
    </lineage>
</organism>
<feature type="region of interest" description="Disordered" evidence="1">
    <location>
        <begin position="154"/>
        <end position="219"/>
    </location>
</feature>